<keyword evidence="2" id="KW-1185">Reference proteome</keyword>
<dbReference type="Proteomes" id="UP000692954">
    <property type="component" value="Unassembled WGS sequence"/>
</dbReference>
<reference evidence="1" key="1">
    <citation type="submission" date="2021-01" db="EMBL/GenBank/DDBJ databases">
        <authorList>
            <consortium name="Genoscope - CEA"/>
            <person name="William W."/>
        </authorList>
    </citation>
    <scope>NUCLEOTIDE SEQUENCE</scope>
</reference>
<proteinExistence type="predicted"/>
<comment type="caution">
    <text evidence="1">The sequence shown here is derived from an EMBL/GenBank/DDBJ whole genome shotgun (WGS) entry which is preliminary data.</text>
</comment>
<accession>A0A8S1L630</accession>
<dbReference type="AlphaFoldDB" id="A0A8S1L630"/>
<protein>
    <submittedName>
        <fullName evidence="1">Uncharacterized protein</fullName>
    </submittedName>
</protein>
<gene>
    <name evidence="1" type="ORF">PSON_ATCC_30995.1.T0150091</name>
</gene>
<evidence type="ECO:0000313" key="2">
    <source>
        <dbReference type="Proteomes" id="UP000692954"/>
    </source>
</evidence>
<name>A0A8S1L630_9CILI</name>
<dbReference type="EMBL" id="CAJJDN010000015">
    <property type="protein sequence ID" value="CAD8061022.1"/>
    <property type="molecule type" value="Genomic_DNA"/>
</dbReference>
<sequence>MAQTKRSILVNRMMEQGHVFKRNLPQEGGNNLEARTKHQSQLGHIEGHQIKKVKFSQLNQTHATLNSVGGRDTKQNIKHKTLIIFQIINVSPNIIM</sequence>
<organism evidence="1 2">
    <name type="scientific">Paramecium sonneborni</name>
    <dbReference type="NCBI Taxonomy" id="65129"/>
    <lineage>
        <taxon>Eukaryota</taxon>
        <taxon>Sar</taxon>
        <taxon>Alveolata</taxon>
        <taxon>Ciliophora</taxon>
        <taxon>Intramacronucleata</taxon>
        <taxon>Oligohymenophorea</taxon>
        <taxon>Peniculida</taxon>
        <taxon>Parameciidae</taxon>
        <taxon>Paramecium</taxon>
    </lineage>
</organism>
<evidence type="ECO:0000313" key="1">
    <source>
        <dbReference type="EMBL" id="CAD8061022.1"/>
    </source>
</evidence>